<dbReference type="AlphaFoldDB" id="A0A3S5C2T1"/>
<dbReference type="KEGG" id="piv:NCTC13079_01313"/>
<gene>
    <name evidence="1" type="ORF">NCTC13079_01313</name>
</gene>
<reference evidence="1 2" key="1">
    <citation type="submission" date="2018-12" db="EMBL/GenBank/DDBJ databases">
        <authorList>
            <consortium name="Pathogen Informatics"/>
        </authorList>
    </citation>
    <scope>NUCLEOTIDE SEQUENCE [LARGE SCALE GENOMIC DNA]</scope>
    <source>
        <strain evidence="1 2">NCTC13079</strain>
    </source>
</reference>
<organism evidence="1 2">
    <name type="scientific">Aedoeadaptatus ivorii</name>
    <dbReference type="NCBI Taxonomy" id="54006"/>
    <lineage>
        <taxon>Bacteria</taxon>
        <taxon>Bacillati</taxon>
        <taxon>Bacillota</taxon>
        <taxon>Tissierellia</taxon>
        <taxon>Tissierellales</taxon>
        <taxon>Peptoniphilaceae</taxon>
        <taxon>Aedoeadaptatus</taxon>
    </lineage>
</organism>
<name>A0A3S5C2T1_9FIRM</name>
<accession>A0A3S5C2T1</accession>
<dbReference type="RefSeq" id="WP_126465965.1">
    <property type="nucleotide sequence ID" value="NZ_LR134523.1"/>
</dbReference>
<keyword evidence="2" id="KW-1185">Reference proteome</keyword>
<dbReference type="EMBL" id="LR134523">
    <property type="protein sequence ID" value="VEJ36117.1"/>
    <property type="molecule type" value="Genomic_DNA"/>
</dbReference>
<proteinExistence type="predicted"/>
<dbReference type="OrthoDB" id="1694347at2"/>
<evidence type="ECO:0000313" key="2">
    <source>
        <dbReference type="Proteomes" id="UP000269544"/>
    </source>
</evidence>
<dbReference type="Proteomes" id="UP000269544">
    <property type="component" value="Chromosome"/>
</dbReference>
<evidence type="ECO:0000313" key="1">
    <source>
        <dbReference type="EMBL" id="VEJ36117.1"/>
    </source>
</evidence>
<sequence>MSDQRLWLRTIKDLAAIVDSAQYSIPLQDMFDDERLYEPMKENIPDVDLASWLMFDTEENRETTTMLIAQFWRHLQKSHPVEPFLERVFDSYLSIYCVNYADAQKIYIQNLIFREPASVIAVTEASQKLVEGDIFFGRILFTDAGNFAFRIARVVPEELREPFAEKTEQMLALQPLLTQDAAMYKQTLKDGNPEMLFLFSLAMDRARDEEFEDFDAFEEEFYPEEDDREGIYQLASEGAVDPEVAIGDMYVLERMENRLLLEEGKTFGDRSFSAYGELMDDSAATGEFSDDEQMLRILRLFRQWTLEEKNPAARRSLEGAEDDILTWKTKLERSVEGIYRNEYFDAVIADSVRERGRFIDAFDAYLEVLIERELATTETGALNRRSLGYVLPVLGIDPASVKPTLREGSFPELVLFRHFAILKDMIRIDESGHIADTLRMEQYLQFSEEEKLSLWLSTLFHPNLIERDPYFEEWKFEEAFRRFKHSPFEALLKAGESREAKMQKIILKAGRALKLYTFPKSSEDALEWSPLGRAVLEYMGIEKRENVVPLFDN</sequence>
<protein>
    <submittedName>
        <fullName evidence="1">Uncharacterized protein</fullName>
    </submittedName>
</protein>